<reference evidence="1" key="1">
    <citation type="submission" date="2022-03" db="EMBL/GenBank/DDBJ databases">
        <title>Genomic analyses of argali, domestic sheep and their hybrids provide insights into chromosomal evolution, heterosis and genetic basis of agronomic traits.</title>
        <authorList>
            <person name="Li M."/>
        </authorList>
    </citation>
    <scope>NUCLEOTIDE SEQUENCE</scope>
    <source>
        <strain evidence="1">F1 hybrid</strain>
    </source>
</reference>
<dbReference type="Proteomes" id="UP001057279">
    <property type="component" value="Linkage Group LG07"/>
</dbReference>
<protein>
    <submittedName>
        <fullName evidence="1">Uncharacterized protein</fullName>
    </submittedName>
</protein>
<gene>
    <name evidence="1" type="ORF">MJG53_008715</name>
</gene>
<dbReference type="EMBL" id="CM043032">
    <property type="protein sequence ID" value="KAI4583502.1"/>
    <property type="molecule type" value="Genomic_DNA"/>
</dbReference>
<organism evidence="1 2">
    <name type="scientific">Ovis ammon polii x Ovis aries</name>
    <dbReference type="NCBI Taxonomy" id="2918886"/>
    <lineage>
        <taxon>Eukaryota</taxon>
        <taxon>Metazoa</taxon>
        <taxon>Chordata</taxon>
        <taxon>Craniata</taxon>
        <taxon>Vertebrata</taxon>
        <taxon>Euteleostomi</taxon>
        <taxon>Mammalia</taxon>
        <taxon>Eutheria</taxon>
        <taxon>Laurasiatheria</taxon>
        <taxon>Artiodactyla</taxon>
        <taxon>Ruminantia</taxon>
        <taxon>Pecora</taxon>
        <taxon>Bovidae</taxon>
        <taxon>Caprinae</taxon>
        <taxon>Ovis</taxon>
    </lineage>
</organism>
<accession>A0ACB9V0T7</accession>
<comment type="caution">
    <text evidence="1">The sequence shown here is derived from an EMBL/GenBank/DDBJ whole genome shotgun (WGS) entry which is preliminary data.</text>
</comment>
<evidence type="ECO:0000313" key="2">
    <source>
        <dbReference type="Proteomes" id="UP001057279"/>
    </source>
</evidence>
<evidence type="ECO:0000313" key="1">
    <source>
        <dbReference type="EMBL" id="KAI4583502.1"/>
    </source>
</evidence>
<proteinExistence type="predicted"/>
<sequence length="115" mass="13574">MDWRSLERTFFLSRSVLWASFIYVFTYLPFFFFFFFWWRGGRMGVLSQNSDFINHLLGCRSLCSKLKKKQNNLHGAPVLLSKMAESPNLQERIVQRSLRICRLADLPWNSSGSQV</sequence>
<name>A0ACB9V0T7_9CETA</name>
<keyword evidence="2" id="KW-1185">Reference proteome</keyword>